<evidence type="ECO:0000256" key="2">
    <source>
        <dbReference type="ARBA" id="ARBA00023186"/>
    </source>
</evidence>
<dbReference type="InterPro" id="IPR016655">
    <property type="entry name" value="PFD3"/>
</dbReference>
<sequence length="186" mass="20957">MGDAALDQLIFKKTEGNKRGIPEAIFIENVEEMCKEREPTEVVGRLQDLHSKYQYMQSSLTAQRSSLKTKLPDIVSALDVVQHLVEKKEEAAESTYTYQLAENIWSKATAAPSDTVCLWLGANCMLEYKLDEAIELLRTNESNARTTLKSLEEDMAFLRDQITTTEVNIARTHNFGVKQRQAAKAG</sequence>
<evidence type="ECO:0000313" key="6">
    <source>
        <dbReference type="EMBL" id="CAL4760233.1"/>
    </source>
</evidence>
<feature type="coiled-coil region" evidence="4">
    <location>
        <begin position="134"/>
        <end position="168"/>
    </location>
</feature>
<dbReference type="EMBL" id="CAMXCT020000042">
    <property type="protein sequence ID" value="CAL1126296.1"/>
    <property type="molecule type" value="Genomic_DNA"/>
</dbReference>
<dbReference type="PIRSF" id="PIRSF016396">
    <property type="entry name" value="Prefoldin_subunit_3"/>
    <property type="match status" value="1"/>
</dbReference>
<dbReference type="GO" id="GO:0006457">
    <property type="term" value="P:protein folding"/>
    <property type="evidence" value="ECO:0007669"/>
    <property type="project" value="UniProtKB-UniRule"/>
</dbReference>
<dbReference type="Pfam" id="PF02996">
    <property type="entry name" value="Prefoldin"/>
    <property type="match status" value="1"/>
</dbReference>
<proteinExistence type="inferred from homology"/>
<evidence type="ECO:0000256" key="3">
    <source>
        <dbReference type="PIRNR" id="PIRNR016396"/>
    </source>
</evidence>
<dbReference type="PANTHER" id="PTHR12409">
    <property type="entry name" value="PREFOLDIN SUBUNIT 3"/>
    <property type="match status" value="1"/>
</dbReference>
<evidence type="ECO:0000313" key="5">
    <source>
        <dbReference type="EMBL" id="CAI3972921.1"/>
    </source>
</evidence>
<dbReference type="Proteomes" id="UP001152797">
    <property type="component" value="Unassembled WGS sequence"/>
</dbReference>
<keyword evidence="4" id="KW-0175">Coiled coil</keyword>
<organism evidence="5">
    <name type="scientific">Cladocopium goreaui</name>
    <dbReference type="NCBI Taxonomy" id="2562237"/>
    <lineage>
        <taxon>Eukaryota</taxon>
        <taxon>Sar</taxon>
        <taxon>Alveolata</taxon>
        <taxon>Dinophyceae</taxon>
        <taxon>Suessiales</taxon>
        <taxon>Symbiodiniaceae</taxon>
        <taxon>Cladocopium</taxon>
    </lineage>
</organism>
<comment type="similarity">
    <text evidence="1 3">Belongs to the prefoldin subunit alpha family.</text>
</comment>
<reference evidence="5" key="1">
    <citation type="submission" date="2022-10" db="EMBL/GenBank/DDBJ databases">
        <authorList>
            <person name="Chen Y."/>
            <person name="Dougan E. K."/>
            <person name="Chan C."/>
            <person name="Rhodes N."/>
            <person name="Thang M."/>
        </authorList>
    </citation>
    <scope>NUCLEOTIDE SEQUENCE</scope>
</reference>
<dbReference type="InterPro" id="IPR009053">
    <property type="entry name" value="Prefoldin"/>
</dbReference>
<comment type="function">
    <text evidence="3">Binds specifically to cytosolic chaperonin (c-CPN) and transfers target proteins to it. Binds to nascent polypeptide chain and promotes folding in an environment in which there are many competing pathways for nonnative proteins.</text>
</comment>
<dbReference type="Gene3D" id="1.10.287.370">
    <property type="match status" value="1"/>
</dbReference>
<dbReference type="PANTHER" id="PTHR12409:SF0">
    <property type="entry name" value="PREFOLDIN SUBUNIT 3"/>
    <property type="match status" value="1"/>
</dbReference>
<accession>A0A9P1FED7</accession>
<dbReference type="GO" id="GO:0016272">
    <property type="term" value="C:prefoldin complex"/>
    <property type="evidence" value="ECO:0007669"/>
    <property type="project" value="UniProtKB-UniRule"/>
</dbReference>
<dbReference type="SUPFAM" id="SSF46579">
    <property type="entry name" value="Prefoldin"/>
    <property type="match status" value="1"/>
</dbReference>
<gene>
    <name evidence="5" type="ORF">C1SCF055_LOCUS1456</name>
</gene>
<dbReference type="FunFam" id="1.10.287.370:FF:000001">
    <property type="entry name" value="Prefoldin subunit 3"/>
    <property type="match status" value="1"/>
</dbReference>
<dbReference type="EMBL" id="CAMXCT010000042">
    <property type="protein sequence ID" value="CAI3972921.1"/>
    <property type="molecule type" value="Genomic_DNA"/>
</dbReference>
<evidence type="ECO:0000313" key="7">
    <source>
        <dbReference type="Proteomes" id="UP001152797"/>
    </source>
</evidence>
<reference evidence="6 7" key="2">
    <citation type="submission" date="2024-05" db="EMBL/GenBank/DDBJ databases">
        <authorList>
            <person name="Chen Y."/>
            <person name="Shah S."/>
            <person name="Dougan E. K."/>
            <person name="Thang M."/>
            <person name="Chan C."/>
        </authorList>
    </citation>
    <scope>NUCLEOTIDE SEQUENCE [LARGE SCALE GENOMIC DNA]</scope>
</reference>
<dbReference type="CDD" id="cd23156">
    <property type="entry name" value="Prefoldin_3"/>
    <property type="match status" value="1"/>
</dbReference>
<comment type="caution">
    <text evidence="5">The sequence shown here is derived from an EMBL/GenBank/DDBJ whole genome shotgun (WGS) entry which is preliminary data.</text>
</comment>
<dbReference type="AlphaFoldDB" id="A0A9P1FED7"/>
<evidence type="ECO:0000256" key="1">
    <source>
        <dbReference type="ARBA" id="ARBA00010048"/>
    </source>
</evidence>
<keyword evidence="7" id="KW-1185">Reference proteome</keyword>
<protein>
    <recommendedName>
        <fullName evidence="3">Prefoldin subunit 3</fullName>
    </recommendedName>
</protein>
<dbReference type="OrthoDB" id="6375174at2759"/>
<keyword evidence="2 3" id="KW-0143">Chaperone</keyword>
<dbReference type="EMBL" id="CAMXCT030000042">
    <property type="protein sequence ID" value="CAL4760233.1"/>
    <property type="molecule type" value="Genomic_DNA"/>
</dbReference>
<dbReference type="GO" id="GO:0007017">
    <property type="term" value="P:microtubule-based process"/>
    <property type="evidence" value="ECO:0007669"/>
    <property type="project" value="TreeGrafter"/>
</dbReference>
<dbReference type="GO" id="GO:0015631">
    <property type="term" value="F:tubulin binding"/>
    <property type="evidence" value="ECO:0007669"/>
    <property type="project" value="TreeGrafter"/>
</dbReference>
<dbReference type="GO" id="GO:0007021">
    <property type="term" value="P:tubulin complex assembly"/>
    <property type="evidence" value="ECO:0007669"/>
    <property type="project" value="TreeGrafter"/>
</dbReference>
<dbReference type="GO" id="GO:0005737">
    <property type="term" value="C:cytoplasm"/>
    <property type="evidence" value="ECO:0007669"/>
    <property type="project" value="TreeGrafter"/>
</dbReference>
<evidence type="ECO:0000256" key="4">
    <source>
        <dbReference type="SAM" id="Coils"/>
    </source>
</evidence>
<dbReference type="InterPro" id="IPR004127">
    <property type="entry name" value="Prefoldin_subunit_alpha"/>
</dbReference>
<comment type="subunit">
    <text evidence="3">Heterohexamer of two PFD-alpha type and four PFD-beta type subunits.</text>
</comment>
<name>A0A9P1FED7_9DINO</name>